<evidence type="ECO:0000313" key="2">
    <source>
        <dbReference type="Proteomes" id="UP001287356"/>
    </source>
</evidence>
<keyword evidence="2" id="KW-1185">Reference proteome</keyword>
<proteinExistence type="predicted"/>
<reference evidence="1" key="1">
    <citation type="journal article" date="2023" name="Mol. Phylogenet. Evol.">
        <title>Genome-scale phylogeny and comparative genomics of the fungal order Sordariales.</title>
        <authorList>
            <person name="Hensen N."/>
            <person name="Bonometti L."/>
            <person name="Westerberg I."/>
            <person name="Brannstrom I.O."/>
            <person name="Guillou S."/>
            <person name="Cros-Aarteil S."/>
            <person name="Calhoun S."/>
            <person name="Haridas S."/>
            <person name="Kuo A."/>
            <person name="Mondo S."/>
            <person name="Pangilinan J."/>
            <person name="Riley R."/>
            <person name="LaButti K."/>
            <person name="Andreopoulos B."/>
            <person name="Lipzen A."/>
            <person name="Chen C."/>
            <person name="Yan M."/>
            <person name="Daum C."/>
            <person name="Ng V."/>
            <person name="Clum A."/>
            <person name="Steindorff A."/>
            <person name="Ohm R.A."/>
            <person name="Martin F."/>
            <person name="Silar P."/>
            <person name="Natvig D.O."/>
            <person name="Lalanne C."/>
            <person name="Gautier V."/>
            <person name="Ament-Velasquez S.L."/>
            <person name="Kruys A."/>
            <person name="Hutchinson M.I."/>
            <person name="Powell A.J."/>
            <person name="Barry K."/>
            <person name="Miller A.N."/>
            <person name="Grigoriev I.V."/>
            <person name="Debuchy R."/>
            <person name="Gladieux P."/>
            <person name="Hiltunen Thoren M."/>
            <person name="Johannesson H."/>
        </authorList>
    </citation>
    <scope>NUCLEOTIDE SEQUENCE</scope>
    <source>
        <strain evidence="1">CBS 958.72</strain>
    </source>
</reference>
<protein>
    <submittedName>
        <fullName evidence="1">Uncharacterized protein</fullName>
    </submittedName>
</protein>
<gene>
    <name evidence="1" type="ORF">B0T24DRAFT_335268</name>
</gene>
<reference evidence="1" key="2">
    <citation type="submission" date="2023-06" db="EMBL/GenBank/DDBJ databases">
        <authorList>
            <consortium name="Lawrence Berkeley National Laboratory"/>
            <person name="Haridas S."/>
            <person name="Hensen N."/>
            <person name="Bonometti L."/>
            <person name="Westerberg I."/>
            <person name="Brannstrom I.O."/>
            <person name="Guillou S."/>
            <person name="Cros-Aarteil S."/>
            <person name="Calhoun S."/>
            <person name="Kuo A."/>
            <person name="Mondo S."/>
            <person name="Pangilinan J."/>
            <person name="Riley R."/>
            <person name="Labutti K."/>
            <person name="Andreopoulos B."/>
            <person name="Lipzen A."/>
            <person name="Chen C."/>
            <person name="Yanf M."/>
            <person name="Daum C."/>
            <person name="Ng V."/>
            <person name="Clum A."/>
            <person name="Steindorff A."/>
            <person name="Ohm R."/>
            <person name="Martin F."/>
            <person name="Silar P."/>
            <person name="Natvig D."/>
            <person name="Lalanne C."/>
            <person name="Gautier V."/>
            <person name="Ament-Velasquez S.L."/>
            <person name="Kruys A."/>
            <person name="Hutchinson M.I."/>
            <person name="Powell A.J."/>
            <person name="Barry K."/>
            <person name="Miller A.N."/>
            <person name="Grigoriev I.V."/>
            <person name="Debuchy R."/>
            <person name="Gladieux P."/>
            <person name="Thoren M.H."/>
            <person name="Johannesson H."/>
        </authorList>
    </citation>
    <scope>NUCLEOTIDE SEQUENCE</scope>
    <source>
        <strain evidence="1">CBS 958.72</strain>
    </source>
</reference>
<dbReference type="Proteomes" id="UP001287356">
    <property type="component" value="Unassembled WGS sequence"/>
</dbReference>
<dbReference type="AlphaFoldDB" id="A0AAE0K979"/>
<comment type="caution">
    <text evidence="1">The sequence shown here is derived from an EMBL/GenBank/DDBJ whole genome shotgun (WGS) entry which is preliminary data.</text>
</comment>
<organism evidence="1 2">
    <name type="scientific">Lasiosphaeria ovina</name>
    <dbReference type="NCBI Taxonomy" id="92902"/>
    <lineage>
        <taxon>Eukaryota</taxon>
        <taxon>Fungi</taxon>
        <taxon>Dikarya</taxon>
        <taxon>Ascomycota</taxon>
        <taxon>Pezizomycotina</taxon>
        <taxon>Sordariomycetes</taxon>
        <taxon>Sordariomycetidae</taxon>
        <taxon>Sordariales</taxon>
        <taxon>Lasiosphaeriaceae</taxon>
        <taxon>Lasiosphaeria</taxon>
    </lineage>
</organism>
<name>A0AAE0K979_9PEZI</name>
<dbReference type="EMBL" id="JAULSN010000005">
    <property type="protein sequence ID" value="KAK3371731.1"/>
    <property type="molecule type" value="Genomic_DNA"/>
</dbReference>
<sequence length="184" mass="20646">MWQLQKYHFWFLFLVRGRSLRSSPHYSSPSSFPSAAGLGPPDVRHALLPARTRGGKAAEKKVHACMQCAHASVRHVETFSLFCSNEPVIRLFSGVPHTYTHIHISTHPLPGVHVICTCTYRPGIYIYIYTYLGIRDKEDSTYSNPGRAASLCFCFCFSLIEDPADCFPPQYHSVHPGSACHCIC</sequence>
<evidence type="ECO:0000313" key="1">
    <source>
        <dbReference type="EMBL" id="KAK3371731.1"/>
    </source>
</evidence>
<accession>A0AAE0K979</accession>